<dbReference type="EMBL" id="CP028271">
    <property type="protein sequence ID" value="QHM73525.1"/>
    <property type="molecule type" value="Genomic_DNA"/>
</dbReference>
<proteinExistence type="predicted"/>
<evidence type="ECO:0000313" key="1">
    <source>
        <dbReference type="EMBL" id="QHM73525.1"/>
    </source>
</evidence>
<dbReference type="KEGG" id="mint:C7M51_03872"/>
<dbReference type="InterPro" id="IPR022541">
    <property type="entry name" value="YhfG"/>
</dbReference>
<protein>
    <submittedName>
        <fullName evidence="1">Uncharacterized protein</fullName>
    </submittedName>
</protein>
<accession>A0A6P1Q6T6</accession>
<dbReference type="Pfam" id="PF10832">
    <property type="entry name" value="YhfG"/>
    <property type="match status" value="1"/>
</dbReference>
<name>A0A6P1Q6T6_9GAMM</name>
<dbReference type="Proteomes" id="UP000464053">
    <property type="component" value="Chromosome"/>
</dbReference>
<dbReference type="RefSeq" id="WP_160623164.1">
    <property type="nucleotide sequence ID" value="NZ_CP028271.1"/>
</dbReference>
<organism evidence="1 2">
    <name type="scientific">Mixta intestinalis</name>
    <dbReference type="NCBI Taxonomy" id="1615494"/>
    <lineage>
        <taxon>Bacteria</taxon>
        <taxon>Pseudomonadati</taxon>
        <taxon>Pseudomonadota</taxon>
        <taxon>Gammaproteobacteria</taxon>
        <taxon>Enterobacterales</taxon>
        <taxon>Erwiniaceae</taxon>
        <taxon>Mixta</taxon>
    </lineage>
</organism>
<keyword evidence="2" id="KW-1185">Reference proteome</keyword>
<dbReference type="OrthoDB" id="6505648at2"/>
<dbReference type="AlphaFoldDB" id="A0A6P1Q6T6"/>
<evidence type="ECO:0000313" key="2">
    <source>
        <dbReference type="Proteomes" id="UP000464053"/>
    </source>
</evidence>
<sequence length="56" mass="6471">MPTKLTEKQKATLWQQRRNANFLASSKLEGLMFVEVTLDTGQATERLQTLWRQYGG</sequence>
<gene>
    <name evidence="1" type="ORF">C7M51_03872</name>
</gene>
<reference evidence="1 2" key="1">
    <citation type="submission" date="2018-03" db="EMBL/GenBank/DDBJ databases">
        <title>Pantoea intestinalis SRCM103226 isolated form the mealworm.</title>
        <authorList>
            <person name="Jeong D.-Y."/>
            <person name="Kim J.W."/>
        </authorList>
    </citation>
    <scope>NUCLEOTIDE SEQUENCE [LARGE SCALE GENOMIC DNA]</scope>
    <source>
        <strain evidence="1 2">SRCM103226</strain>
    </source>
</reference>